<evidence type="ECO:0008006" key="4">
    <source>
        <dbReference type="Google" id="ProtNLM"/>
    </source>
</evidence>
<evidence type="ECO:0000256" key="1">
    <source>
        <dbReference type="SAM" id="Phobius"/>
    </source>
</evidence>
<keyword evidence="3" id="KW-1185">Reference proteome</keyword>
<reference evidence="2 3" key="1">
    <citation type="submission" date="2022-07" db="EMBL/GenBank/DDBJ databases">
        <title>Methylomonas rivi sp. nov., Methylomonas rosea sp. nov., Methylomonas aureus sp. nov. and Methylomonas subterranea sp. nov., four novel methanotrophs isolated from a freshwater creek and the deep terrestrial subsurface.</title>
        <authorList>
            <person name="Abin C."/>
            <person name="Sankaranarayanan K."/>
            <person name="Garner C."/>
            <person name="Sindelar R."/>
            <person name="Kotary K."/>
            <person name="Garner R."/>
            <person name="Barclay S."/>
            <person name="Lawson P."/>
            <person name="Krumholz L."/>
        </authorList>
    </citation>
    <scope>NUCLEOTIDE SEQUENCE [LARGE SCALE GENOMIC DNA]</scope>
    <source>
        <strain evidence="2 3">WSC-6</strain>
    </source>
</reference>
<keyword evidence="1" id="KW-0812">Transmembrane</keyword>
<proteinExistence type="predicted"/>
<comment type="caution">
    <text evidence="2">The sequence shown here is derived from an EMBL/GenBank/DDBJ whole genome shotgun (WGS) entry which is preliminary data.</text>
</comment>
<evidence type="ECO:0000313" key="2">
    <source>
        <dbReference type="EMBL" id="MCQ8128854.1"/>
    </source>
</evidence>
<accession>A0ABT1U620</accession>
<keyword evidence="1" id="KW-1133">Transmembrane helix</keyword>
<dbReference type="EMBL" id="JANIBK010000045">
    <property type="protein sequence ID" value="MCQ8128854.1"/>
    <property type="molecule type" value="Genomic_DNA"/>
</dbReference>
<evidence type="ECO:0000313" key="3">
    <source>
        <dbReference type="Proteomes" id="UP001524586"/>
    </source>
</evidence>
<name>A0ABT1U620_9GAMM</name>
<dbReference type="RefSeq" id="WP_256615274.1">
    <property type="nucleotide sequence ID" value="NZ_JANIBK010000045.1"/>
</dbReference>
<protein>
    <recommendedName>
        <fullName evidence="4">PEP-CTERM protein-sorting domain-containing protein</fullName>
    </recommendedName>
</protein>
<feature type="transmembrane region" description="Helical" evidence="1">
    <location>
        <begin position="175"/>
        <end position="194"/>
    </location>
</feature>
<sequence length="200" mass="21157">MTLDDFSQYQRLNDEGDEPGATSDTVTVLTGTGLSNVSRTFIGEATTSDSGSKITIKSQNGLLKIDNGPASAGQASILWNFDPVDLTKFGTGLLLEVSRIDLNVSAEIIVNGVAGSGAKTFTGVDDFLVHFDDFSNSDVFSSISSLRLNFSGPLAWDGQFRLLLDGTRRATVTSVPLPTAYLLMGSALLGLIGVSRKKTV</sequence>
<gene>
    <name evidence="2" type="ORF">NP596_10335</name>
</gene>
<dbReference type="Proteomes" id="UP001524586">
    <property type="component" value="Unassembled WGS sequence"/>
</dbReference>
<organism evidence="2 3">
    <name type="scientific">Methylomonas rivi</name>
    <dbReference type="NCBI Taxonomy" id="2952226"/>
    <lineage>
        <taxon>Bacteria</taxon>
        <taxon>Pseudomonadati</taxon>
        <taxon>Pseudomonadota</taxon>
        <taxon>Gammaproteobacteria</taxon>
        <taxon>Methylococcales</taxon>
        <taxon>Methylococcaceae</taxon>
        <taxon>Methylomonas</taxon>
    </lineage>
</organism>
<keyword evidence="1" id="KW-0472">Membrane</keyword>